<dbReference type="PANTHER" id="PTHR16515:SF66">
    <property type="entry name" value="C2H2-TYPE DOMAIN-CONTAINING PROTEIN"/>
    <property type="match status" value="1"/>
</dbReference>
<accession>A0A1X2IKM9</accession>
<dbReference type="AlphaFoldDB" id="A0A1X2IKM9"/>
<dbReference type="FunFam" id="3.30.160.60:FF:001156">
    <property type="entry name" value="Zinc finger protein 407"/>
    <property type="match status" value="1"/>
</dbReference>
<dbReference type="PANTHER" id="PTHR16515">
    <property type="entry name" value="PR DOMAIN ZINC FINGER PROTEIN"/>
    <property type="match status" value="1"/>
</dbReference>
<dbReference type="SUPFAM" id="SSF57667">
    <property type="entry name" value="beta-beta-alpha zinc fingers"/>
    <property type="match status" value="1"/>
</dbReference>
<dbReference type="PROSITE" id="PS00028">
    <property type="entry name" value="ZINC_FINGER_C2H2_1"/>
    <property type="match status" value="2"/>
</dbReference>
<evidence type="ECO:0000313" key="14">
    <source>
        <dbReference type="Proteomes" id="UP000193560"/>
    </source>
</evidence>
<dbReference type="SMART" id="SM00355">
    <property type="entry name" value="ZnF_C2H2"/>
    <property type="match status" value="2"/>
</dbReference>
<dbReference type="Pfam" id="PF00096">
    <property type="entry name" value="zf-C2H2"/>
    <property type="match status" value="2"/>
</dbReference>
<evidence type="ECO:0000256" key="6">
    <source>
        <dbReference type="ARBA" id="ARBA00022833"/>
    </source>
</evidence>
<keyword evidence="10" id="KW-0539">Nucleus</keyword>
<keyword evidence="3" id="KW-0479">Metal-binding</keyword>
<comment type="similarity">
    <text evidence="2">Belongs to the krueppel C2H2-type zinc-finger protein family.</text>
</comment>
<keyword evidence="9" id="KW-0804">Transcription</keyword>
<evidence type="ECO:0000256" key="3">
    <source>
        <dbReference type="ARBA" id="ARBA00022723"/>
    </source>
</evidence>
<dbReference type="InterPro" id="IPR050331">
    <property type="entry name" value="Zinc_finger"/>
</dbReference>
<keyword evidence="14" id="KW-1185">Reference proteome</keyword>
<keyword evidence="5 11" id="KW-0863">Zinc-finger</keyword>
<proteinExistence type="inferred from homology"/>
<keyword evidence="7" id="KW-0805">Transcription regulation</keyword>
<keyword evidence="4" id="KW-0677">Repeat</keyword>
<dbReference type="EMBL" id="MCGE01000009">
    <property type="protein sequence ID" value="ORZ18104.1"/>
    <property type="molecule type" value="Genomic_DNA"/>
</dbReference>
<evidence type="ECO:0000256" key="7">
    <source>
        <dbReference type="ARBA" id="ARBA00023015"/>
    </source>
</evidence>
<reference evidence="13 14" key="1">
    <citation type="submission" date="2016-07" db="EMBL/GenBank/DDBJ databases">
        <title>Pervasive Adenine N6-methylation of Active Genes in Fungi.</title>
        <authorList>
            <consortium name="DOE Joint Genome Institute"/>
            <person name="Mondo S.J."/>
            <person name="Dannebaum R.O."/>
            <person name="Kuo R.C."/>
            <person name="Labutti K."/>
            <person name="Haridas S."/>
            <person name="Kuo A."/>
            <person name="Salamov A."/>
            <person name="Ahrendt S.R."/>
            <person name="Lipzen A."/>
            <person name="Sullivan W."/>
            <person name="Andreopoulos W.B."/>
            <person name="Clum A."/>
            <person name="Lindquist E."/>
            <person name="Daum C."/>
            <person name="Ramamoorthy G.K."/>
            <person name="Gryganskyi A."/>
            <person name="Culley D."/>
            <person name="Magnuson J.K."/>
            <person name="James T.Y."/>
            <person name="O'Malley M.A."/>
            <person name="Stajich J.E."/>
            <person name="Spatafora J.W."/>
            <person name="Visel A."/>
            <person name="Grigoriev I.V."/>
        </authorList>
    </citation>
    <scope>NUCLEOTIDE SEQUENCE [LARGE SCALE GENOMIC DNA]</scope>
    <source>
        <strain evidence="13 14">NRRL 1336</strain>
    </source>
</reference>
<evidence type="ECO:0000256" key="4">
    <source>
        <dbReference type="ARBA" id="ARBA00022737"/>
    </source>
</evidence>
<dbReference type="STRING" id="90262.A0A1X2IKM9"/>
<dbReference type="InterPro" id="IPR036236">
    <property type="entry name" value="Znf_C2H2_sf"/>
</dbReference>
<dbReference type="Proteomes" id="UP000193560">
    <property type="component" value="Unassembled WGS sequence"/>
</dbReference>
<keyword evidence="8" id="KW-0238">DNA-binding</keyword>
<name>A0A1X2IKM9_9FUNG</name>
<dbReference type="GO" id="GO:0010468">
    <property type="term" value="P:regulation of gene expression"/>
    <property type="evidence" value="ECO:0007669"/>
    <property type="project" value="TreeGrafter"/>
</dbReference>
<feature type="domain" description="C2H2-type" evidence="12">
    <location>
        <begin position="258"/>
        <end position="285"/>
    </location>
</feature>
<dbReference type="InterPro" id="IPR013087">
    <property type="entry name" value="Znf_C2H2_type"/>
</dbReference>
<dbReference type="Gene3D" id="3.30.160.60">
    <property type="entry name" value="Classic Zinc Finger"/>
    <property type="match status" value="2"/>
</dbReference>
<dbReference type="FunFam" id="3.30.160.60:FF:000446">
    <property type="entry name" value="Zinc finger protein"/>
    <property type="match status" value="1"/>
</dbReference>
<dbReference type="GO" id="GO:0005634">
    <property type="term" value="C:nucleus"/>
    <property type="evidence" value="ECO:0007669"/>
    <property type="project" value="UniProtKB-SubCell"/>
</dbReference>
<evidence type="ECO:0000256" key="10">
    <source>
        <dbReference type="ARBA" id="ARBA00023242"/>
    </source>
</evidence>
<feature type="domain" description="C2H2-type" evidence="12">
    <location>
        <begin position="286"/>
        <end position="315"/>
    </location>
</feature>
<dbReference type="GO" id="GO:0008270">
    <property type="term" value="F:zinc ion binding"/>
    <property type="evidence" value="ECO:0007669"/>
    <property type="project" value="UniProtKB-KW"/>
</dbReference>
<protein>
    <recommendedName>
        <fullName evidence="12">C2H2-type domain-containing protein</fullName>
    </recommendedName>
</protein>
<organism evidence="13 14">
    <name type="scientific">Absidia repens</name>
    <dbReference type="NCBI Taxonomy" id="90262"/>
    <lineage>
        <taxon>Eukaryota</taxon>
        <taxon>Fungi</taxon>
        <taxon>Fungi incertae sedis</taxon>
        <taxon>Mucoromycota</taxon>
        <taxon>Mucoromycotina</taxon>
        <taxon>Mucoromycetes</taxon>
        <taxon>Mucorales</taxon>
        <taxon>Cunninghamellaceae</taxon>
        <taxon>Absidia</taxon>
    </lineage>
</organism>
<evidence type="ECO:0000256" key="8">
    <source>
        <dbReference type="ARBA" id="ARBA00023125"/>
    </source>
</evidence>
<dbReference type="OrthoDB" id="8922241at2759"/>
<evidence type="ECO:0000256" key="2">
    <source>
        <dbReference type="ARBA" id="ARBA00006991"/>
    </source>
</evidence>
<sequence>MYQENNLMMNGVCTFTIDKNNNNYPPSTWMQGTNRHDPPPPLMMIKQEQHQDLNRTAPDTMNGYYGNMCQPLVMDNPSSLSSPNACGGPLLLPHSPTDVLSQSTSSSPTMDDQWFDLYSPTQSHCTYSMEQRHSFDQSMFIDNNSNTMAHFEEEKRTDYPMYCCNTASNYPLESPMPSPSLSSPSLSYYHPYYTNPVPRSPHSPMAPVARHQSMPSLYHYQQQRPLPSSSSSPASGSPALGLGLGLGLGSESEPIRPYQCHLCTRGFARKHDLQRHIRVHTGDKPYACLSCKKAFARTDALKRHLRMEDHCRNSPEIQNMKNTGKRRYKNL</sequence>
<evidence type="ECO:0000259" key="12">
    <source>
        <dbReference type="PROSITE" id="PS50157"/>
    </source>
</evidence>
<evidence type="ECO:0000256" key="1">
    <source>
        <dbReference type="ARBA" id="ARBA00004123"/>
    </source>
</evidence>
<comment type="subcellular location">
    <subcellularLocation>
        <location evidence="1">Nucleus</location>
    </subcellularLocation>
</comment>
<gene>
    <name evidence="13" type="ORF">BCR42DRAFT_413163</name>
</gene>
<evidence type="ECO:0000256" key="5">
    <source>
        <dbReference type="ARBA" id="ARBA00022771"/>
    </source>
</evidence>
<evidence type="ECO:0000313" key="13">
    <source>
        <dbReference type="EMBL" id="ORZ18104.1"/>
    </source>
</evidence>
<keyword evidence="6" id="KW-0862">Zinc</keyword>
<evidence type="ECO:0000256" key="9">
    <source>
        <dbReference type="ARBA" id="ARBA00023163"/>
    </source>
</evidence>
<dbReference type="GO" id="GO:0003677">
    <property type="term" value="F:DNA binding"/>
    <property type="evidence" value="ECO:0007669"/>
    <property type="project" value="UniProtKB-KW"/>
</dbReference>
<comment type="caution">
    <text evidence="13">The sequence shown here is derived from an EMBL/GenBank/DDBJ whole genome shotgun (WGS) entry which is preliminary data.</text>
</comment>
<evidence type="ECO:0000256" key="11">
    <source>
        <dbReference type="PROSITE-ProRule" id="PRU00042"/>
    </source>
</evidence>
<dbReference type="PROSITE" id="PS50157">
    <property type="entry name" value="ZINC_FINGER_C2H2_2"/>
    <property type="match status" value="2"/>
</dbReference>